<gene>
    <name evidence="1" type="ORF">PPRIM_AZ9-3.1.T0490057</name>
</gene>
<comment type="caution">
    <text evidence="1">The sequence shown here is derived from an EMBL/GenBank/DDBJ whole genome shotgun (WGS) entry which is preliminary data.</text>
</comment>
<name>A0A8S1M1Z3_PARPR</name>
<organism evidence="1 2">
    <name type="scientific">Paramecium primaurelia</name>
    <dbReference type="NCBI Taxonomy" id="5886"/>
    <lineage>
        <taxon>Eukaryota</taxon>
        <taxon>Sar</taxon>
        <taxon>Alveolata</taxon>
        <taxon>Ciliophora</taxon>
        <taxon>Intramacronucleata</taxon>
        <taxon>Oligohymenophorea</taxon>
        <taxon>Peniculida</taxon>
        <taxon>Parameciidae</taxon>
        <taxon>Paramecium</taxon>
    </lineage>
</organism>
<sequence>MTDNLITAPYFSSKKKFFYKNLLDENSKVDFISQYRMIQKMKDSGQPLQVQEYTHRNEYKPLFTFGSPKHSLEQITTKQSTHLTTTQRVIPNTIASFDRDESLPTISKKKRANIKKIKMITQAQQDLQILDYLEYVKQTQLQKKQLNNIFEKLDEKQGDTFVSLNQLKQNHLKSIKAEQNLYIHKLIFSSFAVYSIKVMKSITIQEIIDLYLAAQKIQTSQFSSVEQIVQSFLSDLEIASRIYNSTKLMASALCKITGIDYKLFYLLYKPKRILPNTEGYVIDENFANNYQYTHIDCYDVYYRIFGAGDLPYEYQEHMKDFYSQEAQPTMFNSQIRQKDYKLAKQKLENDFGKDKTGWYNNANKIEVDLDFIRKLLYYQKNLQISLKNKQQDIIINKQLQLQHYTKQVITEQPEEQKQRQLMQQTNSLLYKIETVENQIGTFPLVSRANRYFYENLHYLERIQNKIKKNDYQIQ</sequence>
<dbReference type="Proteomes" id="UP000688137">
    <property type="component" value="Unassembled WGS sequence"/>
</dbReference>
<dbReference type="AlphaFoldDB" id="A0A8S1M1Z3"/>
<dbReference type="OMA" id="EYTHRNE"/>
<evidence type="ECO:0000313" key="2">
    <source>
        <dbReference type="Proteomes" id="UP000688137"/>
    </source>
</evidence>
<reference evidence="1" key="1">
    <citation type="submission" date="2021-01" db="EMBL/GenBank/DDBJ databases">
        <authorList>
            <consortium name="Genoscope - CEA"/>
            <person name="William W."/>
        </authorList>
    </citation>
    <scope>NUCLEOTIDE SEQUENCE</scope>
</reference>
<accession>A0A8S1M1Z3</accession>
<keyword evidence="2" id="KW-1185">Reference proteome</keyword>
<protein>
    <submittedName>
        <fullName evidence="1">Uncharacterized protein</fullName>
    </submittedName>
</protein>
<evidence type="ECO:0000313" key="1">
    <source>
        <dbReference type="EMBL" id="CAD8072305.1"/>
    </source>
</evidence>
<proteinExistence type="predicted"/>
<dbReference type="EMBL" id="CAJJDM010000049">
    <property type="protein sequence ID" value="CAD8072305.1"/>
    <property type="molecule type" value="Genomic_DNA"/>
</dbReference>